<evidence type="ECO:0000313" key="2">
    <source>
        <dbReference type="Proteomes" id="UP000078272"/>
    </source>
</evidence>
<accession>A0A175R6D9</accession>
<comment type="caution">
    <text evidence="1">The sequence shown here is derived from an EMBL/GenBank/DDBJ whole genome shotgun (WGS) entry which is preliminary data.</text>
</comment>
<gene>
    <name evidence="1" type="ORF">NS226_13860</name>
</gene>
<organism evidence="1 2">
    <name type="scientific">Aureimonas ureilytica</name>
    <dbReference type="NCBI Taxonomy" id="401562"/>
    <lineage>
        <taxon>Bacteria</taxon>
        <taxon>Pseudomonadati</taxon>
        <taxon>Pseudomonadota</taxon>
        <taxon>Alphaproteobacteria</taxon>
        <taxon>Hyphomicrobiales</taxon>
        <taxon>Aurantimonadaceae</taxon>
        <taxon>Aureimonas</taxon>
    </lineage>
</organism>
<dbReference type="PATRIC" id="fig|401562.3.peg.2371"/>
<dbReference type="Proteomes" id="UP000078272">
    <property type="component" value="Unassembled WGS sequence"/>
</dbReference>
<dbReference type="RefSeq" id="WP_058635486.1">
    <property type="nucleotide sequence ID" value="NZ_LDPZ01000026.1"/>
</dbReference>
<dbReference type="AlphaFoldDB" id="A0A175R6D9"/>
<proteinExistence type="predicted"/>
<name>A0A175R6D9_9HYPH</name>
<protein>
    <submittedName>
        <fullName evidence="1">Uncharacterized protein</fullName>
    </submittedName>
</protein>
<reference evidence="1 2" key="1">
    <citation type="journal article" date="2016" name="Front. Microbiol.">
        <title>Genomic Resource of Rice Seed Associated Bacteria.</title>
        <authorList>
            <person name="Midha S."/>
            <person name="Bansal K."/>
            <person name="Sharma S."/>
            <person name="Kumar N."/>
            <person name="Patil P.P."/>
            <person name="Chaudhry V."/>
            <person name="Patil P.B."/>
        </authorList>
    </citation>
    <scope>NUCLEOTIDE SEQUENCE [LARGE SCALE GENOMIC DNA]</scope>
    <source>
        <strain evidence="1 2">NS226</strain>
    </source>
</reference>
<dbReference type="EMBL" id="LDPZ01000026">
    <property type="protein sequence ID" value="KTQ95012.1"/>
    <property type="molecule type" value="Genomic_DNA"/>
</dbReference>
<evidence type="ECO:0000313" key="1">
    <source>
        <dbReference type="EMBL" id="KTQ95012.1"/>
    </source>
</evidence>
<dbReference type="OrthoDB" id="7866819at2"/>
<sequence>MPVLGKPGDLRASVVRCADRIFAERVRFSFFRKGDVDPTRPPADITAVLRVGGGDERNLAGGLAKDWSTQIAAGKAELHVDRDAFPSLTVREDDRVCALDRPGLPWFQVLRVDDRGDTRLVLALGEI</sequence>